<dbReference type="InterPro" id="IPR001034">
    <property type="entry name" value="DeoR_HTH"/>
</dbReference>
<keyword evidence="6" id="KW-1185">Reference proteome</keyword>
<dbReference type="PROSITE" id="PS51000">
    <property type="entry name" value="HTH_DEOR_2"/>
    <property type="match status" value="1"/>
</dbReference>
<evidence type="ECO:0000256" key="3">
    <source>
        <dbReference type="ARBA" id="ARBA00023163"/>
    </source>
</evidence>
<dbReference type="SUPFAM" id="SSF46785">
    <property type="entry name" value="Winged helix' DNA-binding domain"/>
    <property type="match status" value="1"/>
</dbReference>
<dbReference type="InterPro" id="IPR036388">
    <property type="entry name" value="WH-like_DNA-bd_sf"/>
</dbReference>
<evidence type="ECO:0000256" key="2">
    <source>
        <dbReference type="ARBA" id="ARBA00023125"/>
    </source>
</evidence>
<comment type="caution">
    <text evidence="5">The sequence shown here is derived from an EMBL/GenBank/DDBJ whole genome shotgun (WGS) entry which is preliminary data.</text>
</comment>
<dbReference type="InterPro" id="IPR036390">
    <property type="entry name" value="WH_DNA-bd_sf"/>
</dbReference>
<keyword evidence="3" id="KW-0804">Transcription</keyword>
<dbReference type="EMBL" id="SOAW01000001">
    <property type="protein sequence ID" value="TDT33297.1"/>
    <property type="molecule type" value="Genomic_DNA"/>
</dbReference>
<dbReference type="Gene3D" id="1.10.10.10">
    <property type="entry name" value="Winged helix-like DNA-binding domain superfamily/Winged helix DNA-binding domain"/>
    <property type="match status" value="1"/>
</dbReference>
<dbReference type="CDD" id="cd06267">
    <property type="entry name" value="PBP1_LacI_sugar_binding-like"/>
    <property type="match status" value="1"/>
</dbReference>
<dbReference type="GO" id="GO:0000976">
    <property type="term" value="F:transcription cis-regulatory region binding"/>
    <property type="evidence" value="ECO:0007669"/>
    <property type="project" value="TreeGrafter"/>
</dbReference>
<name>A0A4R7J9M1_9ACTN</name>
<dbReference type="InterPro" id="IPR046335">
    <property type="entry name" value="LacI/GalR-like_sensor"/>
</dbReference>
<dbReference type="RefSeq" id="WP_133753840.1">
    <property type="nucleotide sequence ID" value="NZ_SOAW01000001.1"/>
</dbReference>
<dbReference type="Pfam" id="PF13377">
    <property type="entry name" value="Peripla_BP_3"/>
    <property type="match status" value="1"/>
</dbReference>
<dbReference type="SMART" id="SM00420">
    <property type="entry name" value="HTH_DEOR"/>
    <property type="match status" value="1"/>
</dbReference>
<dbReference type="GO" id="GO:0003700">
    <property type="term" value="F:DNA-binding transcription factor activity"/>
    <property type="evidence" value="ECO:0007669"/>
    <property type="project" value="InterPro"/>
</dbReference>
<organism evidence="5 6">
    <name type="scientific">Naumannella halotolerans</name>
    <dbReference type="NCBI Taxonomy" id="993414"/>
    <lineage>
        <taxon>Bacteria</taxon>
        <taxon>Bacillati</taxon>
        <taxon>Actinomycetota</taxon>
        <taxon>Actinomycetes</taxon>
        <taxon>Propionibacteriales</taxon>
        <taxon>Propionibacteriaceae</taxon>
        <taxon>Naumannella</taxon>
    </lineage>
</organism>
<dbReference type="PROSITE" id="PS00894">
    <property type="entry name" value="HTH_DEOR_1"/>
    <property type="match status" value="1"/>
</dbReference>
<protein>
    <submittedName>
        <fullName evidence="5">DNA-binding LacI/PurR family transcriptional regulator</fullName>
    </submittedName>
</protein>
<evidence type="ECO:0000313" key="6">
    <source>
        <dbReference type="Proteomes" id="UP000295371"/>
    </source>
</evidence>
<gene>
    <name evidence="5" type="ORF">CLV29_0904</name>
</gene>
<dbReference type="Proteomes" id="UP000295371">
    <property type="component" value="Unassembled WGS sequence"/>
</dbReference>
<evidence type="ECO:0000313" key="5">
    <source>
        <dbReference type="EMBL" id="TDT33297.1"/>
    </source>
</evidence>
<evidence type="ECO:0000259" key="4">
    <source>
        <dbReference type="PROSITE" id="PS51000"/>
    </source>
</evidence>
<keyword evidence="1" id="KW-0805">Transcription regulation</keyword>
<dbReference type="PANTHER" id="PTHR30146">
    <property type="entry name" value="LACI-RELATED TRANSCRIPTIONAL REPRESSOR"/>
    <property type="match status" value="1"/>
</dbReference>
<dbReference type="AlphaFoldDB" id="A0A4R7J9M1"/>
<evidence type="ECO:0000256" key="1">
    <source>
        <dbReference type="ARBA" id="ARBA00023015"/>
    </source>
</evidence>
<dbReference type="OrthoDB" id="59108at2"/>
<dbReference type="InterPro" id="IPR018356">
    <property type="entry name" value="Tscrpt_reg_HTH_DeoR_CS"/>
</dbReference>
<sequence length="365" mass="39244">MSNDELARSTFAQQRQDQVLHLIRARGSIVVSEVAPELGVSELTIRRDVNQLARRGLVKRVHGGATLPDPEATFSGAPRNRGGRTIGMVVPSYSYYWPSIIAGARAAAATAGVRLLLRTSSYDLADDRRQLRNLLQTPGLQGLILAPDVSAPDSAELLAELDALDLPVVLTERTAPPGASADSLEWASSDHAAGAGMAVRHLHDQGHRRIGLLYPQNSPTSRQLIDGWRDELRRLGEDPTLPLTGISDGFLEAGRDTALDRTLEAVDATGTTALLIHADAAAVAFVQHCTDQGLHVGDDLAVVAYDDEVAALGSPPVSAIRPPKEYVGRLTVELLLARLNEGSQRPVHRVRIGPELHVRESSVRC</sequence>
<proteinExistence type="predicted"/>
<dbReference type="InterPro" id="IPR028082">
    <property type="entry name" value="Peripla_BP_I"/>
</dbReference>
<dbReference type="SUPFAM" id="SSF53822">
    <property type="entry name" value="Periplasmic binding protein-like I"/>
    <property type="match status" value="1"/>
</dbReference>
<reference evidence="5 6" key="1">
    <citation type="submission" date="2019-03" db="EMBL/GenBank/DDBJ databases">
        <title>Genomic Encyclopedia of Archaeal and Bacterial Type Strains, Phase II (KMG-II): from individual species to whole genera.</title>
        <authorList>
            <person name="Goeker M."/>
        </authorList>
    </citation>
    <scope>NUCLEOTIDE SEQUENCE [LARGE SCALE GENOMIC DNA]</scope>
    <source>
        <strain evidence="5 6">DSM 24323</strain>
    </source>
</reference>
<dbReference type="PRINTS" id="PR00037">
    <property type="entry name" value="HTHLACR"/>
</dbReference>
<keyword evidence="2 5" id="KW-0238">DNA-binding</keyword>
<feature type="domain" description="HTH deoR-type" evidence="4">
    <location>
        <begin position="12"/>
        <end position="67"/>
    </location>
</feature>
<accession>A0A4R7J9M1</accession>
<dbReference type="Gene3D" id="3.40.50.2300">
    <property type="match status" value="2"/>
</dbReference>
<dbReference type="PANTHER" id="PTHR30146:SF155">
    <property type="entry name" value="ALANINE RACEMASE"/>
    <property type="match status" value="1"/>
</dbReference>
<dbReference type="Pfam" id="PF08220">
    <property type="entry name" value="HTH_DeoR"/>
    <property type="match status" value="1"/>
</dbReference>